<dbReference type="PANTHER" id="PTHR13384">
    <property type="entry name" value="G PATCH DOMAIN-CONTAINING PROTEIN 1"/>
    <property type="match status" value="1"/>
</dbReference>
<proteinExistence type="predicted"/>
<name>A0A0A1TQN8_9HYPO</name>
<protein>
    <submittedName>
        <fullName evidence="2">Putative DUF1604 domain protein</fullName>
    </submittedName>
</protein>
<dbReference type="AlphaFoldDB" id="A0A0A1TQN8"/>
<dbReference type="GO" id="GO:0003723">
    <property type="term" value="F:RNA binding"/>
    <property type="evidence" value="ECO:0007669"/>
    <property type="project" value="TreeGrafter"/>
</dbReference>
<evidence type="ECO:0000313" key="2">
    <source>
        <dbReference type="EMBL" id="CEJ94195.1"/>
    </source>
</evidence>
<reference evidence="2 3" key="1">
    <citation type="journal article" date="2015" name="Genome Announc.">
        <title>Draft Genome Sequence and Gene Annotation of the Entomopathogenic Fungus Verticillium hemipterigenum.</title>
        <authorList>
            <person name="Horn F."/>
            <person name="Habel A."/>
            <person name="Scharf D.H."/>
            <person name="Dworschak J."/>
            <person name="Brakhage A.A."/>
            <person name="Guthke R."/>
            <person name="Hertweck C."/>
            <person name="Linde J."/>
        </authorList>
    </citation>
    <scope>NUCLEOTIDE SEQUENCE [LARGE SCALE GENOMIC DNA]</scope>
</reference>
<evidence type="ECO:0000313" key="3">
    <source>
        <dbReference type="Proteomes" id="UP000039046"/>
    </source>
</evidence>
<dbReference type="STRING" id="1531966.A0A0A1TQN8"/>
<organism evidence="2 3">
    <name type="scientific">[Torrubiella] hemipterigena</name>
    <dbReference type="NCBI Taxonomy" id="1531966"/>
    <lineage>
        <taxon>Eukaryota</taxon>
        <taxon>Fungi</taxon>
        <taxon>Dikarya</taxon>
        <taxon>Ascomycota</taxon>
        <taxon>Pezizomycotina</taxon>
        <taxon>Sordariomycetes</taxon>
        <taxon>Hypocreomycetidae</taxon>
        <taxon>Hypocreales</taxon>
        <taxon>Clavicipitaceae</taxon>
        <taxon>Clavicipitaceae incertae sedis</taxon>
        <taxon>'Torrubiella' clade</taxon>
    </lineage>
</organism>
<dbReference type="EMBL" id="CDHN01000006">
    <property type="protein sequence ID" value="CEJ94195.1"/>
    <property type="molecule type" value="Genomic_DNA"/>
</dbReference>
<feature type="compositionally biased region" description="Polar residues" evidence="1">
    <location>
        <begin position="28"/>
        <end position="41"/>
    </location>
</feature>
<dbReference type="HOGENOM" id="CLU_028899_1_0_1"/>
<feature type="region of interest" description="Disordered" evidence="1">
    <location>
        <begin position="127"/>
        <end position="159"/>
    </location>
</feature>
<feature type="compositionally biased region" description="Basic and acidic residues" evidence="1">
    <location>
        <begin position="278"/>
        <end position="290"/>
    </location>
</feature>
<feature type="compositionally biased region" description="Basic and acidic residues" evidence="1">
    <location>
        <begin position="127"/>
        <end position="146"/>
    </location>
</feature>
<accession>A0A0A1TQN8</accession>
<dbReference type="PANTHER" id="PTHR13384:SF16">
    <property type="entry name" value="GROWTH REGULATION PROTEIN"/>
    <property type="match status" value="1"/>
</dbReference>
<dbReference type="SUPFAM" id="SSF54695">
    <property type="entry name" value="POZ domain"/>
    <property type="match status" value="1"/>
</dbReference>
<dbReference type="Proteomes" id="UP000039046">
    <property type="component" value="Unassembled WGS sequence"/>
</dbReference>
<evidence type="ECO:0000256" key="1">
    <source>
        <dbReference type="SAM" id="MobiDB-lite"/>
    </source>
</evidence>
<keyword evidence="3" id="KW-1185">Reference proteome</keyword>
<dbReference type="InterPro" id="IPR011333">
    <property type="entry name" value="SKP1/BTB/POZ_sf"/>
</dbReference>
<feature type="region of interest" description="Disordered" evidence="1">
    <location>
        <begin position="269"/>
        <end position="290"/>
    </location>
</feature>
<sequence>MHQVGIGPSASLEFVEAKVTREHAVAVSPTNPENRVQVASDQETHHLPPPQYPASEASSSSRPPPFSSLFATVDEPGDSSRGQLASILSKVKAPQPFTAPAYTDEQNQDVVFDPDQGSDRAYLDHVAETKRALPSDTKGESSRKDDDTEPPPAYSEGSVPLDSFTYVMAAAGGAASIITQVQQGGPPINSIGDVGIDEVITMDLRGTRFVLSRDELLTLPEFVLLSLFPNGLFPEGHMGPGEDNALQVDYDPVSLQYMLDFFREVAQSIPNDASPDSQDEHMAPLEPLGQRDDSNRAGIIVLREDLDFYAIPPRADISHQHMMQIKRAAANALQQQDGIFSGLKRSDEPGTTEAHLIEMLTAGGFNHDDHWGHRAGEPNKAVICSLALARLRSDIRGNDMNNAAMGMAQKLLLFWRKPARRCWWEGIELENVDGVPGKLKVWVRRVWTLEMSVIGLR</sequence>
<dbReference type="GO" id="GO:0005634">
    <property type="term" value="C:nucleus"/>
    <property type="evidence" value="ECO:0007669"/>
    <property type="project" value="TreeGrafter"/>
</dbReference>
<feature type="region of interest" description="Disordered" evidence="1">
    <location>
        <begin position="25"/>
        <end position="82"/>
    </location>
</feature>
<dbReference type="OrthoDB" id="9451547at2759"/>
<gene>
    <name evidence="2" type="ORF">VHEMI09743</name>
</gene>